<dbReference type="PANTHER" id="PTHR30367:SF12">
    <property type="entry name" value="P-HYDROXYBENZOIC ACID EFFLUX PUMP SUBUNIT AAEA"/>
    <property type="match status" value="1"/>
</dbReference>
<evidence type="ECO:0000256" key="1">
    <source>
        <dbReference type="ARBA" id="ARBA00009477"/>
    </source>
</evidence>
<comment type="similarity">
    <text evidence="1">Belongs to the membrane fusion protein (MFP) (TC 8.A.1) family.</text>
</comment>
<dbReference type="EMBL" id="AP014836">
    <property type="protein sequence ID" value="BAW80515.1"/>
    <property type="molecule type" value="Genomic_DNA"/>
</dbReference>
<keyword evidence="2" id="KW-0472">Membrane</keyword>
<dbReference type="InterPro" id="IPR050393">
    <property type="entry name" value="MFP_Efflux_Pump"/>
</dbReference>
<proteinExistence type="inferred from homology"/>
<keyword evidence="2" id="KW-1133">Transmembrane helix</keyword>
<dbReference type="Pfam" id="PF25917">
    <property type="entry name" value="BSH_RND"/>
    <property type="match status" value="1"/>
</dbReference>
<evidence type="ECO:0000256" key="2">
    <source>
        <dbReference type="SAM" id="Phobius"/>
    </source>
</evidence>
<keyword evidence="2" id="KW-0812">Transmembrane</keyword>
<dbReference type="SUPFAM" id="SSF111369">
    <property type="entry name" value="HlyD-like secretion proteins"/>
    <property type="match status" value="1"/>
</dbReference>
<dbReference type="Gene3D" id="2.40.30.170">
    <property type="match status" value="1"/>
</dbReference>
<dbReference type="PANTHER" id="PTHR30367">
    <property type="entry name" value="P-HYDROXYBENZOIC ACID EFFLUX PUMP SUBUNIT AAEA-RELATED"/>
    <property type="match status" value="1"/>
</dbReference>
<dbReference type="Proteomes" id="UP000243679">
    <property type="component" value="Chromosome"/>
</dbReference>
<feature type="domain" description="Multidrug resistance protein MdtA-like barrel-sandwich hybrid" evidence="3">
    <location>
        <begin position="44"/>
        <end position="224"/>
    </location>
</feature>
<name>A0A1Q2SMY9_9GAMM</name>
<dbReference type="KEGG" id="ntt:TAO_1145"/>
<reference evidence="5 6" key="1">
    <citation type="journal article" date="2017" name="ISME J.">
        <title>An acid-tolerant ammonia-oxidizing ?-proteobacterium from soil.</title>
        <authorList>
            <person name="Hayatsu M."/>
            <person name="Tago K."/>
            <person name="Uchiyama I."/>
            <person name="Toyoda A."/>
            <person name="Wang Y."/>
            <person name="Shimomura Y."/>
            <person name="Okubo T."/>
            <person name="Kurisu F."/>
            <person name="Hirono Y."/>
            <person name="Nonaka K."/>
            <person name="Akiyama H."/>
            <person name="Itoh T."/>
            <person name="Takami H."/>
        </authorList>
    </citation>
    <scope>NUCLEOTIDE SEQUENCE [LARGE SCALE GENOMIC DNA]</scope>
    <source>
        <strain evidence="5 6">TAO100</strain>
    </source>
</reference>
<dbReference type="AlphaFoldDB" id="A0A1Q2SMY9"/>
<protein>
    <submittedName>
        <fullName evidence="5">Hypothetical conserved protein</fullName>
    </submittedName>
</protein>
<dbReference type="Gene3D" id="2.40.50.100">
    <property type="match status" value="1"/>
</dbReference>
<dbReference type="InterPro" id="IPR058634">
    <property type="entry name" value="AaeA-lik-b-barrel"/>
</dbReference>
<evidence type="ECO:0000259" key="3">
    <source>
        <dbReference type="Pfam" id="PF25917"/>
    </source>
</evidence>
<dbReference type="OrthoDB" id="5645220at2"/>
<dbReference type="RefSeq" id="WP_096527056.1">
    <property type="nucleotide sequence ID" value="NZ_AP014836.1"/>
</dbReference>
<accession>A0A1Q2SMY9</accession>
<sequence>MKIVPAIRFSITAIVVIIAAVVARLLWNHYMYSPWTRDARVHAEVVKVAPDVSGLITYVGVKDNQEVHQGDLLFEIDPVRFHHALEHAQANLDMAKAAIAVADADIKATEANATAAQATYLMRHQESKRRRDMNQYATQEEQINTEAMAKTAYAQWQATLADHDQAKAAKAKALADMESAQVAIAVAKLDLVRSKVRAPIDGYITNLDVYVGEYAHTGQAYMALISRHNIWIYGYFEETKLLGVRIGDKVNVRLMNGARFKGYVESIARGIIDNQNKAGPNLLADVSPTFNWVRLAQRIPVRISIDYNTVPPDLLLAAGLTATVVLHPKIKDERVQN</sequence>
<evidence type="ECO:0000313" key="6">
    <source>
        <dbReference type="Proteomes" id="UP000243679"/>
    </source>
</evidence>
<gene>
    <name evidence="5" type="ORF">TAO_1145</name>
</gene>
<feature type="transmembrane region" description="Helical" evidence="2">
    <location>
        <begin position="6"/>
        <end position="27"/>
    </location>
</feature>
<dbReference type="InterPro" id="IPR058625">
    <property type="entry name" value="MdtA-like_BSH"/>
</dbReference>
<feature type="domain" description="p-hydroxybenzoic acid efflux pump subunit AaeA-like beta-barrel" evidence="4">
    <location>
        <begin position="231"/>
        <end position="327"/>
    </location>
</feature>
<evidence type="ECO:0000259" key="4">
    <source>
        <dbReference type="Pfam" id="PF25963"/>
    </source>
</evidence>
<evidence type="ECO:0000313" key="5">
    <source>
        <dbReference type="EMBL" id="BAW80515.1"/>
    </source>
</evidence>
<organism evidence="5 6">
    <name type="scientific">Candidatus Nitrosoglobus terrae</name>
    <dbReference type="NCBI Taxonomy" id="1630141"/>
    <lineage>
        <taxon>Bacteria</taxon>
        <taxon>Pseudomonadati</taxon>
        <taxon>Pseudomonadota</taxon>
        <taxon>Gammaproteobacteria</taxon>
        <taxon>Chromatiales</taxon>
        <taxon>Chromatiaceae</taxon>
        <taxon>Candidatus Nitrosoglobus</taxon>
    </lineage>
</organism>
<keyword evidence="6" id="KW-1185">Reference proteome</keyword>
<dbReference type="Pfam" id="PF25963">
    <property type="entry name" value="Beta-barrel_AAEA"/>
    <property type="match status" value="1"/>
</dbReference>